<accession>A0ABX8C846</accession>
<keyword evidence="2" id="KW-1185">Reference proteome</keyword>
<dbReference type="EMBL" id="CP074132">
    <property type="protein sequence ID" value="QUX30581.1"/>
    <property type="molecule type" value="Genomic_DNA"/>
</dbReference>
<name>A0ABX8C846_9ACTN</name>
<organism evidence="1 2">
    <name type="scientific">Nocardiopsis akebiae</name>
    <dbReference type="NCBI Taxonomy" id="2831968"/>
    <lineage>
        <taxon>Bacteria</taxon>
        <taxon>Bacillati</taxon>
        <taxon>Actinomycetota</taxon>
        <taxon>Actinomycetes</taxon>
        <taxon>Streptosporangiales</taxon>
        <taxon>Nocardiopsidaceae</taxon>
        <taxon>Nocardiopsis</taxon>
    </lineage>
</organism>
<sequence>MTVSIVIGSNVDEKAKDEMQESMTSIKGETGLRRQEMVCEPLGVGYPSTCAGNDLDLSHVLSPDASVSSPDLGSGLRSAFRVSPNGLERTPNTLVSLLGVHNPTSTQAEFTVTSCFPEVAASKAHLAFLGGSVETSGQSGADLRLLLEPGAHVWLTQIAAPPEEPLFSTTSVPRKDAYR</sequence>
<proteinExistence type="predicted"/>
<gene>
    <name evidence="1" type="ORF">KGD83_08770</name>
</gene>
<dbReference type="RefSeq" id="WP_212643332.1">
    <property type="nucleotide sequence ID" value="NZ_CP074132.1"/>
</dbReference>
<dbReference type="Proteomes" id="UP000678016">
    <property type="component" value="Chromosome"/>
</dbReference>
<evidence type="ECO:0000313" key="2">
    <source>
        <dbReference type="Proteomes" id="UP000678016"/>
    </source>
</evidence>
<evidence type="ECO:0000313" key="1">
    <source>
        <dbReference type="EMBL" id="QUX30581.1"/>
    </source>
</evidence>
<protein>
    <submittedName>
        <fullName evidence="1">Uncharacterized protein</fullName>
    </submittedName>
</protein>
<reference evidence="2" key="1">
    <citation type="submission" date="2021-05" db="EMBL/GenBank/DDBJ databases">
        <title>Direct Submission.</title>
        <authorList>
            <person name="Li K."/>
            <person name="Gao J."/>
        </authorList>
    </citation>
    <scope>NUCLEOTIDE SEQUENCE [LARGE SCALE GENOMIC DNA]</scope>
    <source>
        <strain evidence="2">HDS12</strain>
    </source>
</reference>